<feature type="region of interest" description="Disordered" evidence="4">
    <location>
        <begin position="951"/>
        <end position="1016"/>
    </location>
</feature>
<protein>
    <recommendedName>
        <fullName evidence="5">HTH La-type RNA-binding domain-containing protein</fullName>
    </recommendedName>
</protein>
<comment type="caution">
    <text evidence="6">The sequence shown here is derived from an EMBL/GenBank/DDBJ whole genome shotgun (WGS) entry which is preliminary data.</text>
</comment>
<gene>
    <name evidence="6" type="ORF">LARSCL_LOCUS1191</name>
</gene>
<feature type="compositionally biased region" description="Basic and acidic residues" evidence="4">
    <location>
        <begin position="951"/>
        <end position="970"/>
    </location>
</feature>
<dbReference type="InterPro" id="IPR006630">
    <property type="entry name" value="La_HTH"/>
</dbReference>
<evidence type="ECO:0000313" key="7">
    <source>
        <dbReference type="Proteomes" id="UP001497382"/>
    </source>
</evidence>
<dbReference type="AlphaFoldDB" id="A0AAV1YXX1"/>
<feature type="region of interest" description="Disordered" evidence="4">
    <location>
        <begin position="1046"/>
        <end position="1108"/>
    </location>
</feature>
<proteinExistence type="predicted"/>
<feature type="compositionally biased region" description="Polar residues" evidence="4">
    <location>
        <begin position="1059"/>
        <end position="1071"/>
    </location>
</feature>
<dbReference type="Pfam" id="PF26088">
    <property type="entry name" value="RRM_LARP4"/>
    <property type="match status" value="1"/>
</dbReference>
<dbReference type="InterPro" id="IPR036388">
    <property type="entry name" value="WH-like_DNA-bd_sf"/>
</dbReference>
<feature type="compositionally biased region" description="Basic and acidic residues" evidence="4">
    <location>
        <begin position="893"/>
        <end position="904"/>
    </location>
</feature>
<evidence type="ECO:0000256" key="2">
    <source>
        <dbReference type="ARBA" id="ARBA00022884"/>
    </source>
</evidence>
<feature type="compositionally biased region" description="Basic residues" evidence="4">
    <location>
        <begin position="20"/>
        <end position="35"/>
    </location>
</feature>
<accession>A0AAV1YXX1</accession>
<evidence type="ECO:0000256" key="4">
    <source>
        <dbReference type="SAM" id="MobiDB-lite"/>
    </source>
</evidence>
<feature type="region of interest" description="Disordered" evidence="4">
    <location>
        <begin position="1"/>
        <end position="35"/>
    </location>
</feature>
<dbReference type="GO" id="GO:0045727">
    <property type="term" value="P:positive regulation of translation"/>
    <property type="evidence" value="ECO:0007669"/>
    <property type="project" value="TreeGrafter"/>
</dbReference>
<dbReference type="InterPro" id="IPR058699">
    <property type="entry name" value="RRM_LARP4/4B"/>
</dbReference>
<feature type="compositionally biased region" description="Basic and acidic residues" evidence="4">
    <location>
        <begin position="1072"/>
        <end position="1093"/>
    </location>
</feature>
<sequence>MRWSRCNSGGHTEVVPNFRSPRRPHYPPQPHHHGIRRQDAQETYICCAYSPRCFIIQKVKASNPSEEISESDDTIACRHDICDIAPQSLEEILPSVSGHVSNIHPGGFCNQTTAHLCKANKSASFLNLETRDLNSKVFPEMEDNTAIPSSPVEAACSTANANPVSPESLSYPVNPNPVDVYPASTDHVEDIAAGTPDRMPLSTLKALLQRQLEYYFSRENLSTDEYLQSQMDADNYVAISTVANFNQVRRLTDDLNLVVEVLRESAVVQVDEAGEKVRPNPRSGVLILREIPEETPLKEIEELFSGENCPKFLKAEFAHNDSWYVLFESDEDTQKAYQYLREEAKTFRGKPVMARIKAKAITSAPFTTSYKNGFANPQEPENYNGQNVNQQQQQQPLQYTYSVPNENYNNQQVCSPFYPPTMLQTWAPTTPACVDLGTVLSVNGLTPQQAFRPLPGGNSNRHNYARDRPVKAYTPQNYNFSRSEQNRYFNRGQSTSYLGRQQIHQQAATFPNIVNASNCAAFDYLPYATRSRNLNFGMDMNFFTAPNLYYSKLPSVYPAHASQARQNPVLMQRNQLGVGAINCQDQSYLAVGNSNSMPYSKDSGMNGASGGKQSADSQVKENWAPNQRQQRGKRHWKENSASGSSRNYSDSSNNTYNKSLGETEVKSESPKFDLETTSFPPLPGCLETDIIDVDVYESRLSDIVKGTVKPATRDTKTQTSESGIVCTTKDSSTITIEDTVISSDGAFTPPDSPDVVAETGSTAEPTVNENCQDSNEWDDFVESPSENAVCSTSINPINTVPEAPSTFNGNSTPVFHLVSTNSMVNGSTAIAESSAPSNLPEAEPTVNVPSEINDKQTATIKLPKAKQLDSIPKNSRPQCDLPSPKNKTPDASTKNKFDSFKDRASGATKQNRTSFSSNNKNCESSSSNNNNNNNNNKNEKVNDCLQTITRPTEHNVSRNSEVSHGKDKGAQGHGKNKVLDSNSNKSKTVEPEPTLLTVNGHATADSESTVSSEDEKPFRRLTYCEVASRGKDKLEKVAQEVKLKDQQEATIRQHHRQQESVAQSRQASTRGTFREIPRGRTVEARPGAREWRERRKPSRAVPLPAAGR</sequence>
<evidence type="ECO:0000256" key="3">
    <source>
        <dbReference type="PROSITE-ProRule" id="PRU00332"/>
    </source>
</evidence>
<evidence type="ECO:0000256" key="1">
    <source>
        <dbReference type="ARBA" id="ARBA00022553"/>
    </source>
</evidence>
<dbReference type="GO" id="GO:0003730">
    <property type="term" value="F:mRNA 3'-UTR binding"/>
    <property type="evidence" value="ECO:0007669"/>
    <property type="project" value="TreeGrafter"/>
</dbReference>
<keyword evidence="2 3" id="KW-0694">RNA-binding</keyword>
<dbReference type="Pfam" id="PF05383">
    <property type="entry name" value="La"/>
    <property type="match status" value="1"/>
</dbReference>
<dbReference type="GO" id="GO:0010494">
    <property type="term" value="C:cytoplasmic stress granule"/>
    <property type="evidence" value="ECO:0007669"/>
    <property type="project" value="TreeGrafter"/>
</dbReference>
<feature type="compositionally biased region" description="Low complexity" evidence="4">
    <location>
        <begin position="639"/>
        <end position="659"/>
    </location>
</feature>
<dbReference type="SMART" id="SM00715">
    <property type="entry name" value="LA"/>
    <property type="match status" value="1"/>
</dbReference>
<reference evidence="6 7" key="1">
    <citation type="submission" date="2024-04" db="EMBL/GenBank/DDBJ databases">
        <authorList>
            <person name="Rising A."/>
            <person name="Reimegard J."/>
            <person name="Sonavane S."/>
            <person name="Akerstrom W."/>
            <person name="Nylinder S."/>
            <person name="Hedman E."/>
            <person name="Kallberg Y."/>
        </authorList>
    </citation>
    <scope>NUCLEOTIDE SEQUENCE [LARGE SCALE GENOMIC DNA]</scope>
</reference>
<dbReference type="PANTHER" id="PTHR22792:SF131">
    <property type="entry name" value="LA-RELATED PROTEIN LARP4B"/>
    <property type="match status" value="1"/>
</dbReference>
<evidence type="ECO:0000259" key="5">
    <source>
        <dbReference type="PROSITE" id="PS50961"/>
    </source>
</evidence>
<feature type="compositionally biased region" description="Polar residues" evidence="4">
    <location>
        <begin position="1"/>
        <end position="10"/>
    </location>
</feature>
<dbReference type="PROSITE" id="PS50961">
    <property type="entry name" value="HTH_LA"/>
    <property type="match status" value="1"/>
</dbReference>
<dbReference type="InterPro" id="IPR036390">
    <property type="entry name" value="WH_DNA-bd_sf"/>
</dbReference>
<dbReference type="GO" id="GO:0005829">
    <property type="term" value="C:cytosol"/>
    <property type="evidence" value="ECO:0007669"/>
    <property type="project" value="TreeGrafter"/>
</dbReference>
<feature type="compositionally biased region" description="Basic and acidic residues" evidence="4">
    <location>
        <begin position="661"/>
        <end position="674"/>
    </location>
</feature>
<name>A0AAV1YXX1_9ARAC</name>
<organism evidence="6 7">
    <name type="scientific">Larinioides sclopetarius</name>
    <dbReference type="NCBI Taxonomy" id="280406"/>
    <lineage>
        <taxon>Eukaryota</taxon>
        <taxon>Metazoa</taxon>
        <taxon>Ecdysozoa</taxon>
        <taxon>Arthropoda</taxon>
        <taxon>Chelicerata</taxon>
        <taxon>Arachnida</taxon>
        <taxon>Araneae</taxon>
        <taxon>Araneomorphae</taxon>
        <taxon>Entelegynae</taxon>
        <taxon>Araneoidea</taxon>
        <taxon>Araneidae</taxon>
        <taxon>Larinioides</taxon>
    </lineage>
</organism>
<keyword evidence="7" id="KW-1185">Reference proteome</keyword>
<keyword evidence="1" id="KW-0597">Phosphoprotein</keyword>
<dbReference type="SUPFAM" id="SSF46785">
    <property type="entry name" value="Winged helix' DNA-binding domain"/>
    <property type="match status" value="1"/>
</dbReference>
<dbReference type="PANTHER" id="PTHR22792">
    <property type="entry name" value="LUPUS LA PROTEIN-RELATED"/>
    <property type="match status" value="1"/>
</dbReference>
<dbReference type="Proteomes" id="UP001497382">
    <property type="component" value="Unassembled WGS sequence"/>
</dbReference>
<dbReference type="Gene3D" id="1.10.10.10">
    <property type="entry name" value="Winged helix-like DNA-binding domain superfamily/Winged helix DNA-binding domain"/>
    <property type="match status" value="1"/>
</dbReference>
<feature type="region of interest" description="Disordered" evidence="4">
    <location>
        <begin position="599"/>
        <end position="677"/>
    </location>
</feature>
<dbReference type="EMBL" id="CAXIEN010000006">
    <property type="protein sequence ID" value="CAL1262778.1"/>
    <property type="molecule type" value="Genomic_DNA"/>
</dbReference>
<feature type="region of interest" description="Disordered" evidence="4">
    <location>
        <begin position="742"/>
        <end position="766"/>
    </location>
</feature>
<dbReference type="CDD" id="cd12430">
    <property type="entry name" value="RRM_LARP4_5_like"/>
    <property type="match status" value="1"/>
</dbReference>
<feature type="compositionally biased region" description="Polar residues" evidence="4">
    <location>
        <begin position="847"/>
        <end position="859"/>
    </location>
</feature>
<feature type="region of interest" description="Disordered" evidence="4">
    <location>
        <begin position="832"/>
        <end position="939"/>
    </location>
</feature>
<dbReference type="InterPro" id="IPR045180">
    <property type="entry name" value="La_dom_prot"/>
</dbReference>
<feature type="domain" description="HTH La-type RNA-binding" evidence="5">
    <location>
        <begin position="198"/>
        <end position="287"/>
    </location>
</feature>
<evidence type="ECO:0000313" key="6">
    <source>
        <dbReference type="EMBL" id="CAL1262778.1"/>
    </source>
</evidence>
<dbReference type="CDD" id="cd08031">
    <property type="entry name" value="LARP_4_5_like"/>
    <property type="match status" value="1"/>
</dbReference>
<feature type="compositionally biased region" description="Low complexity" evidence="4">
    <location>
        <begin position="916"/>
        <end position="936"/>
    </location>
</feature>